<dbReference type="GO" id="GO:0046872">
    <property type="term" value="F:metal ion binding"/>
    <property type="evidence" value="ECO:0007669"/>
    <property type="project" value="UniProtKB-KW"/>
</dbReference>
<dbReference type="EMBL" id="PSZM01000043">
    <property type="protein sequence ID" value="PQL91000.1"/>
    <property type="molecule type" value="Genomic_DNA"/>
</dbReference>
<dbReference type="InterPro" id="IPR000868">
    <property type="entry name" value="Isochorismatase-like_dom"/>
</dbReference>
<evidence type="ECO:0000313" key="10">
    <source>
        <dbReference type="EMBL" id="PQL91000.1"/>
    </source>
</evidence>
<dbReference type="Gene3D" id="3.40.50.850">
    <property type="entry name" value="Isochorismatase-like"/>
    <property type="match status" value="1"/>
</dbReference>
<dbReference type="GO" id="GO:0008936">
    <property type="term" value="F:nicotinamidase activity"/>
    <property type="evidence" value="ECO:0007669"/>
    <property type="project" value="UniProtKB-EC"/>
</dbReference>
<keyword evidence="3" id="KW-0479">Metal-binding</keyword>
<evidence type="ECO:0000256" key="7">
    <source>
        <dbReference type="ARBA" id="ARBA00043224"/>
    </source>
</evidence>
<sequence>MKALIIVDVQNDFLPGGALAVENGNEVLPIINKVQEEYSLVVATQDWHPENHKSFASQHKEKKTFDEIQLRGQKQILWPDHCIQQSWGAEFSKELKQNQIEAIFRKGLDPTIDSYSGFFDNGKLKSVGLGDYLKGRSIDEVHICGLAADFCVYYTAKDALELGFRTKIIENATKAINPSNFQNLKKEFENIGGRIIQK</sequence>
<comment type="caution">
    <text evidence="10">The sequence shown here is derived from an EMBL/GenBank/DDBJ whole genome shotgun (WGS) entry which is preliminary data.</text>
</comment>
<dbReference type="InterPro" id="IPR036380">
    <property type="entry name" value="Isochorismatase-like_sf"/>
</dbReference>
<evidence type="ECO:0000256" key="3">
    <source>
        <dbReference type="ARBA" id="ARBA00022723"/>
    </source>
</evidence>
<keyword evidence="4" id="KW-0378">Hydrolase</keyword>
<evidence type="ECO:0000259" key="9">
    <source>
        <dbReference type="Pfam" id="PF00857"/>
    </source>
</evidence>
<dbReference type="FunFam" id="3.40.50.850:FF:000006">
    <property type="entry name" value="Bifunctional pyrazinamidase/nicotinamidase"/>
    <property type="match status" value="1"/>
</dbReference>
<comment type="pathway">
    <text evidence="5">Cofactor biosynthesis; nicotinate biosynthesis; nicotinate from nicotinamide: step 1/1.</text>
</comment>
<evidence type="ECO:0000256" key="1">
    <source>
        <dbReference type="ARBA" id="ARBA00006336"/>
    </source>
</evidence>
<keyword evidence="11" id="KW-1185">Reference proteome</keyword>
<dbReference type="NCBIfam" id="NF008623">
    <property type="entry name" value="PRK11609.1"/>
    <property type="match status" value="1"/>
</dbReference>
<dbReference type="AlphaFoldDB" id="A0A2S8A907"/>
<dbReference type="RefSeq" id="WP_105247272.1">
    <property type="nucleotide sequence ID" value="NZ_PSZM01000043.1"/>
</dbReference>
<reference evidence="10 11" key="1">
    <citation type="submission" date="2018-02" db="EMBL/GenBank/DDBJ databases">
        <title>Genome sequences of Apibacter spp., gut symbionts of Asian honey bees.</title>
        <authorList>
            <person name="Kwong W.K."/>
            <person name="Steele M.I."/>
            <person name="Moran N.A."/>
        </authorList>
    </citation>
    <scope>NUCLEOTIDE SEQUENCE [LARGE SCALE GENOMIC DNA]</scope>
    <source>
        <strain evidence="11">wkB301</strain>
    </source>
</reference>
<feature type="domain" description="Isochorismatase-like" evidence="9">
    <location>
        <begin position="3"/>
        <end position="196"/>
    </location>
</feature>
<dbReference type="InterPro" id="IPR052347">
    <property type="entry name" value="Isochorismatase_Nicotinamidase"/>
</dbReference>
<evidence type="ECO:0000256" key="4">
    <source>
        <dbReference type="ARBA" id="ARBA00022801"/>
    </source>
</evidence>
<dbReference type="PANTHER" id="PTHR11080:SF2">
    <property type="entry name" value="LD05707P"/>
    <property type="match status" value="1"/>
</dbReference>
<evidence type="ECO:0000256" key="6">
    <source>
        <dbReference type="ARBA" id="ARBA00039017"/>
    </source>
</evidence>
<dbReference type="EC" id="3.5.1.19" evidence="6"/>
<dbReference type="GO" id="GO:0019363">
    <property type="term" value="P:pyridine nucleotide biosynthetic process"/>
    <property type="evidence" value="ECO:0007669"/>
    <property type="project" value="UniProtKB-KW"/>
</dbReference>
<evidence type="ECO:0000256" key="8">
    <source>
        <dbReference type="ARBA" id="ARBA00072277"/>
    </source>
</evidence>
<name>A0A2S8A907_9FLAO</name>
<evidence type="ECO:0000256" key="2">
    <source>
        <dbReference type="ARBA" id="ARBA00022642"/>
    </source>
</evidence>
<comment type="similarity">
    <text evidence="1">Belongs to the isochorismatase family.</text>
</comment>
<gene>
    <name evidence="10" type="ORF">C4S77_09075</name>
</gene>
<evidence type="ECO:0000313" key="11">
    <source>
        <dbReference type="Proteomes" id="UP000238042"/>
    </source>
</evidence>
<evidence type="ECO:0000256" key="5">
    <source>
        <dbReference type="ARBA" id="ARBA00037900"/>
    </source>
</evidence>
<protein>
    <recommendedName>
        <fullName evidence="8">Nicotinamidase</fullName>
        <ecNumber evidence="6">3.5.1.19</ecNumber>
    </recommendedName>
    <alternativeName>
        <fullName evidence="7">Nicotinamide deamidase</fullName>
    </alternativeName>
</protein>
<dbReference type="OrthoDB" id="9791276at2"/>
<dbReference type="PANTHER" id="PTHR11080">
    <property type="entry name" value="PYRAZINAMIDASE/NICOTINAMIDASE"/>
    <property type="match status" value="1"/>
</dbReference>
<dbReference type="SUPFAM" id="SSF52499">
    <property type="entry name" value="Isochorismatase-like hydrolases"/>
    <property type="match status" value="1"/>
</dbReference>
<accession>A0A2S8A907</accession>
<proteinExistence type="inferred from homology"/>
<dbReference type="Proteomes" id="UP000238042">
    <property type="component" value="Unassembled WGS sequence"/>
</dbReference>
<dbReference type="CDD" id="cd01011">
    <property type="entry name" value="nicotinamidase"/>
    <property type="match status" value="1"/>
</dbReference>
<organism evidence="10 11">
    <name type="scientific">Apibacter adventoris</name>
    <dbReference type="NCBI Taxonomy" id="1679466"/>
    <lineage>
        <taxon>Bacteria</taxon>
        <taxon>Pseudomonadati</taxon>
        <taxon>Bacteroidota</taxon>
        <taxon>Flavobacteriia</taxon>
        <taxon>Flavobacteriales</taxon>
        <taxon>Weeksellaceae</taxon>
        <taxon>Apibacter</taxon>
    </lineage>
</organism>
<dbReference type="Pfam" id="PF00857">
    <property type="entry name" value="Isochorismatase"/>
    <property type="match status" value="1"/>
</dbReference>
<keyword evidence="2" id="KW-0662">Pyridine nucleotide biosynthesis</keyword>